<dbReference type="InterPro" id="IPR018392">
    <property type="entry name" value="LysM"/>
</dbReference>
<evidence type="ECO:0000313" key="3">
    <source>
        <dbReference type="Proteomes" id="UP000234881"/>
    </source>
</evidence>
<dbReference type="Pfam" id="PF01476">
    <property type="entry name" value="LysM"/>
    <property type="match status" value="1"/>
</dbReference>
<dbReference type="AlphaFoldDB" id="A0A2N5XSI4"/>
<dbReference type="EMBL" id="PKUQ01000016">
    <property type="protein sequence ID" value="PLW77378.1"/>
    <property type="molecule type" value="Genomic_DNA"/>
</dbReference>
<keyword evidence="3" id="KW-1185">Reference proteome</keyword>
<accession>A0A2N5XSI4</accession>
<sequence>MNPLVLLLAVGGGIAAVTAGVVVFGDQLGFGDEAKVSTPPAAVLTAPVEAPKITEIKPDVAVDVTETGPADDPVPESKVPSFDIVRVQPDGQTLVAGKASPGWKVELKNGDAVISSAVANDTGEWVMVLEEALNEGVSDLSLSAVSKDNSNTLTSSSNVTVALPEDGKGELLVVETEPGQASKVLAKIAKSTSQVETVAETPVVAAVDDTKSVVAEVEQVVEPVAESIEKTVKDVASPSENAETIAKVEDAIPPAVEVVEPLAAEPVEPASDPVVASNEAETVAEPVVPTIKPDVIEPVDKAEAPEQKPEASKSMVVSIEAVELEGDVLFVAGAAEPAGSAVRLYVNNRAISDSKSGETGRFLFDGKLSLEPGTHQARVDLFDPKTGSVATRAEVTFSKKQAPLAAVSGEGAAETPEPDQGAAYAVSEEVKLKKVIIRRGDNLWEIARRVYGAGIRYSTIYDSNASQIRNPHWIYPGQVFELPQGEADWETNFDAIEDAPETKQSAGASEQVAQ</sequence>
<feature type="domain" description="LysM" evidence="1">
    <location>
        <begin position="433"/>
        <end position="482"/>
    </location>
</feature>
<proteinExistence type="predicted"/>
<reference evidence="2 3" key="1">
    <citation type="submission" date="2018-01" db="EMBL/GenBank/DDBJ databases">
        <title>The draft genome sequence of Cohaesibacter sp. H1304.</title>
        <authorList>
            <person name="Wang N.-N."/>
            <person name="Du Z.-J."/>
        </authorList>
    </citation>
    <scope>NUCLEOTIDE SEQUENCE [LARGE SCALE GENOMIC DNA]</scope>
    <source>
        <strain evidence="2 3">H1304</strain>
    </source>
</reference>
<dbReference type="SUPFAM" id="SSF54106">
    <property type="entry name" value="LysM domain"/>
    <property type="match status" value="1"/>
</dbReference>
<evidence type="ECO:0000313" key="2">
    <source>
        <dbReference type="EMBL" id="PLW77378.1"/>
    </source>
</evidence>
<dbReference type="OrthoDB" id="370541at2"/>
<dbReference type="Gene3D" id="3.10.350.10">
    <property type="entry name" value="LysM domain"/>
    <property type="match status" value="1"/>
</dbReference>
<dbReference type="CDD" id="cd00118">
    <property type="entry name" value="LysM"/>
    <property type="match status" value="1"/>
</dbReference>
<dbReference type="InterPro" id="IPR036779">
    <property type="entry name" value="LysM_dom_sf"/>
</dbReference>
<dbReference type="Proteomes" id="UP000234881">
    <property type="component" value="Unassembled WGS sequence"/>
</dbReference>
<organism evidence="2 3">
    <name type="scientific">Cohaesibacter celericrescens</name>
    <dbReference type="NCBI Taxonomy" id="2067669"/>
    <lineage>
        <taxon>Bacteria</taxon>
        <taxon>Pseudomonadati</taxon>
        <taxon>Pseudomonadota</taxon>
        <taxon>Alphaproteobacteria</taxon>
        <taxon>Hyphomicrobiales</taxon>
        <taxon>Cohaesibacteraceae</taxon>
    </lineage>
</organism>
<dbReference type="PANTHER" id="PTHR34700:SF4">
    <property type="entry name" value="PHAGE-LIKE ELEMENT PBSX PROTEIN XKDP"/>
    <property type="match status" value="1"/>
</dbReference>
<evidence type="ECO:0000259" key="1">
    <source>
        <dbReference type="PROSITE" id="PS51782"/>
    </source>
</evidence>
<name>A0A2N5XSI4_9HYPH</name>
<dbReference type="PANTHER" id="PTHR34700">
    <property type="entry name" value="POTASSIUM BINDING PROTEIN KBP"/>
    <property type="match status" value="1"/>
</dbReference>
<protein>
    <recommendedName>
        <fullName evidence="1">LysM domain-containing protein</fullName>
    </recommendedName>
</protein>
<dbReference type="InterPro" id="IPR052196">
    <property type="entry name" value="Bact_Kbp"/>
</dbReference>
<gene>
    <name evidence="2" type="ORF">C0081_08535</name>
</gene>
<comment type="caution">
    <text evidence="2">The sequence shown here is derived from an EMBL/GenBank/DDBJ whole genome shotgun (WGS) entry which is preliminary data.</text>
</comment>
<dbReference type="RefSeq" id="WP_101533397.1">
    <property type="nucleotide sequence ID" value="NZ_PKUQ01000016.1"/>
</dbReference>
<dbReference type="PROSITE" id="PS51782">
    <property type="entry name" value="LYSM"/>
    <property type="match status" value="1"/>
</dbReference>